<accession>A0A0S4U411</accession>
<dbReference type="AlphaFoldDB" id="A0A0S4U411"/>
<proteinExistence type="predicted"/>
<reference evidence="2" key="1">
    <citation type="submission" date="2015-10" db="EMBL/GenBank/DDBJ databases">
        <authorList>
            <person name="Gilbert D.G."/>
        </authorList>
    </citation>
    <scope>NUCLEOTIDE SEQUENCE</scope>
    <source>
        <strain evidence="2">Phyl III-seqv23</strain>
    </source>
</reference>
<dbReference type="Pfam" id="PF19419">
    <property type="entry name" value="DUF5983"/>
    <property type="match status" value="1"/>
</dbReference>
<dbReference type="InterPro" id="IPR046025">
    <property type="entry name" value="DUF5983"/>
</dbReference>
<sequence length="238" mass="26085">MPNSTNPFARGFQNFRIQRTLCIGQEDDCPPIWRSLHASQAHLSDEQIALFPCIFNKDFALITEGQAVPDELDTNCPSDGVVRLVAYGVIADDLDGNAVHVGDLYTEAAARELVQRLMFQTGVYSRCWEISTCHLTTGARRDLLALAENTPPSRALFTVFRILGGATVGIKLSATPWTDANLQRTVGCTADALRQAHRDNGMPKSLADVLHLAGQADVRMLVFDADAPALDGLKQYRE</sequence>
<dbReference type="EMBL" id="LN899821">
    <property type="protein sequence ID" value="CUV16982.1"/>
    <property type="molecule type" value="Genomic_DNA"/>
</dbReference>
<protein>
    <recommendedName>
        <fullName evidence="1">DUF5983 domain-containing protein</fullName>
    </recommendedName>
</protein>
<name>A0A0S4U411_RALSL</name>
<organism evidence="2">
    <name type="scientific">Ralstonia solanacearum</name>
    <name type="common">Pseudomonas solanacearum</name>
    <dbReference type="NCBI Taxonomy" id="305"/>
    <lineage>
        <taxon>Bacteria</taxon>
        <taxon>Pseudomonadati</taxon>
        <taxon>Pseudomonadota</taxon>
        <taxon>Betaproteobacteria</taxon>
        <taxon>Burkholderiales</taxon>
        <taxon>Burkholderiaceae</taxon>
        <taxon>Ralstonia</taxon>
        <taxon>Ralstonia solanacearum species complex</taxon>
    </lineage>
</organism>
<evidence type="ECO:0000259" key="1">
    <source>
        <dbReference type="Pfam" id="PF19419"/>
    </source>
</evidence>
<gene>
    <name evidence="2" type="ORF">PSS4_v1_210023</name>
</gene>
<feature type="domain" description="DUF5983" evidence="1">
    <location>
        <begin position="127"/>
        <end position="236"/>
    </location>
</feature>
<evidence type="ECO:0000313" key="2">
    <source>
        <dbReference type="EMBL" id="CUV16982.1"/>
    </source>
</evidence>